<keyword evidence="13" id="KW-1185">Reference proteome</keyword>
<evidence type="ECO:0000256" key="1">
    <source>
        <dbReference type="ARBA" id="ARBA00004123"/>
    </source>
</evidence>
<evidence type="ECO:0000256" key="9">
    <source>
        <dbReference type="SAM" id="Coils"/>
    </source>
</evidence>
<keyword evidence="5" id="KW-0862">Zinc</keyword>
<dbReference type="PANTHER" id="PTHR13063:SF10">
    <property type="entry name" value="NITRIC OXIDE SYNTHASE-INTERACTING PROTEIN"/>
    <property type="match status" value="1"/>
</dbReference>
<keyword evidence="4 8" id="KW-0863">Zinc-finger</keyword>
<keyword evidence="3" id="KW-0479">Metal-binding</keyword>
<dbReference type="InterPro" id="IPR017907">
    <property type="entry name" value="Znf_RING_CS"/>
</dbReference>
<evidence type="ECO:0000256" key="5">
    <source>
        <dbReference type="ARBA" id="ARBA00022833"/>
    </source>
</evidence>
<dbReference type="PROSITE" id="PS50089">
    <property type="entry name" value="ZF_RING_2"/>
    <property type="match status" value="1"/>
</dbReference>
<accession>A0ABR3ASF1</accession>
<feature type="coiled-coil region" evidence="9">
    <location>
        <begin position="70"/>
        <end position="104"/>
    </location>
</feature>
<evidence type="ECO:0000259" key="11">
    <source>
        <dbReference type="PROSITE" id="PS50089"/>
    </source>
</evidence>
<evidence type="ECO:0000256" key="8">
    <source>
        <dbReference type="PROSITE-ProRule" id="PRU00175"/>
    </source>
</evidence>
<evidence type="ECO:0000256" key="2">
    <source>
        <dbReference type="ARBA" id="ARBA00008126"/>
    </source>
</evidence>
<dbReference type="PANTHER" id="PTHR13063">
    <property type="entry name" value="ENOS INTERACTING PROTEIN"/>
    <property type="match status" value="1"/>
</dbReference>
<dbReference type="Pfam" id="PF15906">
    <property type="entry name" value="zf-NOSIP"/>
    <property type="match status" value="1"/>
</dbReference>
<dbReference type="PIRSF" id="PIRSF023577">
    <property type="entry name" value="ENOS_interacting"/>
    <property type="match status" value="1"/>
</dbReference>
<feature type="compositionally biased region" description="Polar residues" evidence="10">
    <location>
        <begin position="126"/>
        <end position="136"/>
    </location>
</feature>
<comment type="caution">
    <text evidence="12">The sequence shown here is derived from an EMBL/GenBank/DDBJ whole genome shotgun (WGS) entry which is preliminary data.</text>
</comment>
<dbReference type="InterPro" id="IPR016818">
    <property type="entry name" value="NOSIP"/>
</dbReference>
<feature type="domain" description="RING-type" evidence="11">
    <location>
        <begin position="257"/>
        <end position="299"/>
    </location>
</feature>
<dbReference type="InterPro" id="IPR013083">
    <property type="entry name" value="Znf_RING/FYVE/PHD"/>
</dbReference>
<feature type="compositionally biased region" description="Polar residues" evidence="10">
    <location>
        <begin position="144"/>
        <end position="157"/>
    </location>
</feature>
<keyword evidence="6 7" id="KW-0539">Nucleus</keyword>
<evidence type="ECO:0000256" key="6">
    <source>
        <dbReference type="ARBA" id="ARBA00023242"/>
    </source>
</evidence>
<feature type="region of interest" description="Disordered" evidence="10">
    <location>
        <begin position="114"/>
        <end position="157"/>
    </location>
</feature>
<sequence>MPRHSKNNTASSVFTYHESNSLEYGTKRQRLGRDSFREYDACFLCLQTARDPVACPQGHLACKECIYESILTQKQTIKREERILEQKQQDIQNQKARDEEEAKQTILDEFEKTQTSMLGTRKKQTSESTPVVISTSEKNEFESSDPTSNTSRELATTGSKRKFELVEEDLKDIADRDVEKACQRLAGEKAEAAKTQIGSFWVPSMTPDASKLYTTTLKPVQKQAMCTATKHPHPVSLKSLIPIKFQKEEGNKDKHVCPACLKSLCNSTKLSAMRNCGHVICNTCIEMFVKKTKKCYVCETKTKPKDIVDMSPEGTGFASGSTAAVAEKWSVAFQ</sequence>
<evidence type="ECO:0000313" key="12">
    <source>
        <dbReference type="EMBL" id="KAL0079062.1"/>
    </source>
</evidence>
<evidence type="ECO:0000256" key="7">
    <source>
        <dbReference type="PIRNR" id="PIRNR023577"/>
    </source>
</evidence>
<dbReference type="PROSITE" id="PS00518">
    <property type="entry name" value="ZF_RING_1"/>
    <property type="match status" value="1"/>
</dbReference>
<keyword evidence="9" id="KW-0175">Coiled coil</keyword>
<reference evidence="12 13" key="1">
    <citation type="submission" date="2024-04" db="EMBL/GenBank/DDBJ databases">
        <title>Symmetric and asymmetric DNA N6-adenine methylation regulates different biological responses in Mucorales.</title>
        <authorList>
            <consortium name="Lawrence Berkeley National Laboratory"/>
            <person name="Lax C."/>
            <person name="Mondo S.J."/>
            <person name="Osorio-Concepcion M."/>
            <person name="Muszewska A."/>
            <person name="Corrochano-Luque M."/>
            <person name="Gutierrez G."/>
            <person name="Riley R."/>
            <person name="Lipzen A."/>
            <person name="Guo J."/>
            <person name="Hundley H."/>
            <person name="Amirebrahimi M."/>
            <person name="Ng V."/>
            <person name="Lorenzo-Gutierrez D."/>
            <person name="Binder U."/>
            <person name="Yang J."/>
            <person name="Song Y."/>
            <person name="Canovas D."/>
            <person name="Navarro E."/>
            <person name="Freitag M."/>
            <person name="Gabaldon T."/>
            <person name="Grigoriev I.V."/>
            <person name="Corrochano L.M."/>
            <person name="Nicolas F.E."/>
            <person name="Garre V."/>
        </authorList>
    </citation>
    <scope>NUCLEOTIDE SEQUENCE [LARGE SCALE GENOMIC DNA]</scope>
    <source>
        <strain evidence="12 13">L51</strain>
    </source>
</reference>
<comment type="similarity">
    <text evidence="2 7">Belongs to the NOSIP family.</text>
</comment>
<proteinExistence type="inferred from homology"/>
<evidence type="ECO:0000256" key="10">
    <source>
        <dbReference type="SAM" id="MobiDB-lite"/>
    </source>
</evidence>
<dbReference type="Pfam" id="PF04641">
    <property type="entry name" value="Rtf2"/>
    <property type="match status" value="1"/>
</dbReference>
<dbReference type="SUPFAM" id="SSF57850">
    <property type="entry name" value="RING/U-box"/>
    <property type="match status" value="2"/>
</dbReference>
<organism evidence="12 13">
    <name type="scientific">Phycomyces blakesleeanus</name>
    <dbReference type="NCBI Taxonomy" id="4837"/>
    <lineage>
        <taxon>Eukaryota</taxon>
        <taxon>Fungi</taxon>
        <taxon>Fungi incertae sedis</taxon>
        <taxon>Mucoromycota</taxon>
        <taxon>Mucoromycotina</taxon>
        <taxon>Mucoromycetes</taxon>
        <taxon>Mucorales</taxon>
        <taxon>Phycomycetaceae</taxon>
        <taxon>Phycomyces</taxon>
    </lineage>
</organism>
<comment type="subcellular location">
    <subcellularLocation>
        <location evidence="1 7">Nucleus</location>
    </subcellularLocation>
</comment>
<dbReference type="InterPro" id="IPR001841">
    <property type="entry name" value="Znf_RING"/>
</dbReference>
<dbReference type="EMBL" id="JBCLYO010000023">
    <property type="protein sequence ID" value="KAL0079062.1"/>
    <property type="molecule type" value="Genomic_DNA"/>
</dbReference>
<evidence type="ECO:0000313" key="13">
    <source>
        <dbReference type="Proteomes" id="UP001448207"/>
    </source>
</evidence>
<protein>
    <recommendedName>
        <fullName evidence="11">RING-type domain-containing protein</fullName>
    </recommendedName>
</protein>
<name>A0ABR3ASF1_PHYBL</name>
<gene>
    <name evidence="12" type="ORF">J3Q64DRAFT_1267478</name>
</gene>
<evidence type="ECO:0000256" key="4">
    <source>
        <dbReference type="ARBA" id="ARBA00022771"/>
    </source>
</evidence>
<dbReference type="Proteomes" id="UP001448207">
    <property type="component" value="Unassembled WGS sequence"/>
</dbReference>
<dbReference type="Gene3D" id="3.30.40.10">
    <property type="entry name" value="Zinc/RING finger domain, C3HC4 (zinc finger)"/>
    <property type="match status" value="2"/>
</dbReference>
<evidence type="ECO:0000256" key="3">
    <source>
        <dbReference type="ARBA" id="ARBA00022723"/>
    </source>
</evidence>
<dbReference type="InterPro" id="IPR031790">
    <property type="entry name" value="Znf-NOSIP"/>
</dbReference>